<evidence type="ECO:0008006" key="3">
    <source>
        <dbReference type="Google" id="ProtNLM"/>
    </source>
</evidence>
<accession>A0ABW5AET8</accession>
<dbReference type="RefSeq" id="WP_378476625.1">
    <property type="nucleotide sequence ID" value="NZ_JBHUIW010000003.1"/>
</dbReference>
<name>A0ABW5AET8_9BRAD</name>
<gene>
    <name evidence="1" type="ORF">ACFSOX_04705</name>
</gene>
<comment type="caution">
    <text evidence="1">The sequence shown here is derived from an EMBL/GenBank/DDBJ whole genome shotgun (WGS) entry which is preliminary data.</text>
</comment>
<evidence type="ECO:0000313" key="2">
    <source>
        <dbReference type="Proteomes" id="UP001597314"/>
    </source>
</evidence>
<organism evidence="1 2">
    <name type="scientific">Rhodoplanes azumiensis</name>
    <dbReference type="NCBI Taxonomy" id="1897628"/>
    <lineage>
        <taxon>Bacteria</taxon>
        <taxon>Pseudomonadati</taxon>
        <taxon>Pseudomonadota</taxon>
        <taxon>Alphaproteobacteria</taxon>
        <taxon>Hyphomicrobiales</taxon>
        <taxon>Nitrobacteraceae</taxon>
        <taxon>Rhodoplanes</taxon>
    </lineage>
</organism>
<dbReference type="Proteomes" id="UP001597314">
    <property type="component" value="Unassembled WGS sequence"/>
</dbReference>
<proteinExistence type="predicted"/>
<keyword evidence="2" id="KW-1185">Reference proteome</keyword>
<protein>
    <recommendedName>
        <fullName evidence="3">Lectin-like protein BA14k</fullName>
    </recommendedName>
</protein>
<dbReference type="EMBL" id="JBHUIW010000003">
    <property type="protein sequence ID" value="MFD2181443.1"/>
    <property type="molecule type" value="Genomic_DNA"/>
</dbReference>
<reference evidence="2" key="1">
    <citation type="journal article" date="2019" name="Int. J. Syst. Evol. Microbiol.">
        <title>The Global Catalogue of Microorganisms (GCM) 10K type strain sequencing project: providing services to taxonomists for standard genome sequencing and annotation.</title>
        <authorList>
            <consortium name="The Broad Institute Genomics Platform"/>
            <consortium name="The Broad Institute Genome Sequencing Center for Infectious Disease"/>
            <person name="Wu L."/>
            <person name="Ma J."/>
        </authorList>
    </citation>
    <scope>NUCLEOTIDE SEQUENCE [LARGE SCALE GENOMIC DNA]</scope>
    <source>
        <strain evidence="2">CGMCC 1.6774</strain>
    </source>
</reference>
<sequence>MQTIVRLVARLGVTASATLVLGAGVGVAVMIATPALADGSGGRRAAPRPVAGPIVGGLAANNGYYAYGPYAAPGSPVAWRALPWSDLPRSDLWGPVVPVAPGCWMQRQRVWTDYGWRWRTGPICY</sequence>
<evidence type="ECO:0000313" key="1">
    <source>
        <dbReference type="EMBL" id="MFD2181443.1"/>
    </source>
</evidence>